<reference evidence="1 2" key="1">
    <citation type="submission" date="2009-01" db="EMBL/GenBank/DDBJ databases">
        <authorList>
            <person name="Fulton L."/>
            <person name="Clifton S."/>
            <person name="Fulton B."/>
            <person name="Xu J."/>
            <person name="Minx P."/>
            <person name="Pepin K.H."/>
            <person name="Johnson M."/>
            <person name="Bhonagiri V."/>
            <person name="Nash W.E."/>
            <person name="Mardis E.R."/>
            <person name="Wilson R.K."/>
        </authorList>
    </citation>
    <scope>NUCLEOTIDE SEQUENCE [LARGE SCALE GENOMIC DNA]</scope>
    <source>
        <strain evidence="1 2">DSM 3353</strain>
    </source>
</reference>
<dbReference type="AlphaFoldDB" id="C0EWR7"/>
<accession>C0EWR7</accession>
<evidence type="ECO:0000313" key="1">
    <source>
        <dbReference type="EMBL" id="EEG36324.1"/>
    </source>
</evidence>
<dbReference type="EMBL" id="ACEP01000084">
    <property type="protein sequence ID" value="EEG36324.1"/>
    <property type="molecule type" value="Genomic_DNA"/>
</dbReference>
<sequence length="39" mass="4892">MIKINRTCSFRIDIDIKCKRIYIEKIDSRERERQYNNDN</sequence>
<organism evidence="1 2">
    <name type="scientific">Anaerobutyricum hallii DSM 3353</name>
    <dbReference type="NCBI Taxonomy" id="411469"/>
    <lineage>
        <taxon>Bacteria</taxon>
        <taxon>Bacillati</taxon>
        <taxon>Bacillota</taxon>
        <taxon>Clostridia</taxon>
        <taxon>Lachnospirales</taxon>
        <taxon>Lachnospiraceae</taxon>
        <taxon>Anaerobutyricum</taxon>
    </lineage>
</organism>
<dbReference type="Proteomes" id="UP000003174">
    <property type="component" value="Unassembled WGS sequence"/>
</dbReference>
<protein>
    <submittedName>
        <fullName evidence="1">Uncharacterized protein</fullName>
    </submittedName>
</protein>
<evidence type="ECO:0000313" key="2">
    <source>
        <dbReference type="Proteomes" id="UP000003174"/>
    </source>
</evidence>
<reference evidence="1 2" key="2">
    <citation type="submission" date="2009-02" db="EMBL/GenBank/DDBJ databases">
        <title>Draft genome sequence of Eubacterium hallii (DSM 3353).</title>
        <authorList>
            <person name="Sudarsanam P."/>
            <person name="Ley R."/>
            <person name="Guruge J."/>
            <person name="Turnbaugh P.J."/>
            <person name="Mahowald M."/>
            <person name="Liep D."/>
            <person name="Gordon J."/>
        </authorList>
    </citation>
    <scope>NUCLEOTIDE SEQUENCE [LARGE SCALE GENOMIC DNA]</scope>
    <source>
        <strain evidence="1 2">DSM 3353</strain>
    </source>
</reference>
<name>C0EWR7_9FIRM</name>
<gene>
    <name evidence="1" type="ORF">EUBHAL_01856</name>
</gene>
<proteinExistence type="predicted"/>
<comment type="caution">
    <text evidence="1">The sequence shown here is derived from an EMBL/GenBank/DDBJ whole genome shotgun (WGS) entry which is preliminary data.</text>
</comment>